<protein>
    <submittedName>
        <fullName evidence="1">Uncharacterized protein</fullName>
    </submittedName>
</protein>
<reference evidence="1 2" key="1">
    <citation type="journal article" date="2019" name="G3 (Bethesda)">
        <title>Sequencing of a Wild Apple (Malus baccata) Genome Unravels the Differences Between Cultivated and Wild Apple Species Regarding Disease Resistance and Cold Tolerance.</title>
        <authorList>
            <person name="Chen X."/>
        </authorList>
    </citation>
    <scope>NUCLEOTIDE SEQUENCE [LARGE SCALE GENOMIC DNA]</scope>
    <source>
        <strain evidence="2">cv. Shandingzi</strain>
        <tissue evidence="1">Leaves</tissue>
    </source>
</reference>
<accession>A0A540LM79</accession>
<dbReference type="EMBL" id="VIEB01000532">
    <property type="protein sequence ID" value="TQD87573.1"/>
    <property type="molecule type" value="Genomic_DNA"/>
</dbReference>
<dbReference type="AlphaFoldDB" id="A0A540LM79"/>
<sequence>MEQTYAASCTENQANFMDVEKMMKAFQNSSVTTLKSQIPIFGYANISTITLGEQPIELTSTRTLTDVFDTSTSLPHDGQIVRRVVAAKMQALQNQ</sequence>
<keyword evidence="2" id="KW-1185">Reference proteome</keyword>
<organism evidence="1 2">
    <name type="scientific">Malus baccata</name>
    <name type="common">Siberian crab apple</name>
    <name type="synonym">Pyrus baccata</name>
    <dbReference type="NCBI Taxonomy" id="106549"/>
    <lineage>
        <taxon>Eukaryota</taxon>
        <taxon>Viridiplantae</taxon>
        <taxon>Streptophyta</taxon>
        <taxon>Embryophyta</taxon>
        <taxon>Tracheophyta</taxon>
        <taxon>Spermatophyta</taxon>
        <taxon>Magnoliopsida</taxon>
        <taxon>eudicotyledons</taxon>
        <taxon>Gunneridae</taxon>
        <taxon>Pentapetalae</taxon>
        <taxon>rosids</taxon>
        <taxon>fabids</taxon>
        <taxon>Rosales</taxon>
        <taxon>Rosaceae</taxon>
        <taxon>Amygdaloideae</taxon>
        <taxon>Maleae</taxon>
        <taxon>Malus</taxon>
    </lineage>
</organism>
<dbReference type="Proteomes" id="UP000315295">
    <property type="component" value="Unassembled WGS sequence"/>
</dbReference>
<evidence type="ECO:0000313" key="2">
    <source>
        <dbReference type="Proteomes" id="UP000315295"/>
    </source>
</evidence>
<comment type="caution">
    <text evidence="1">The sequence shown here is derived from an EMBL/GenBank/DDBJ whole genome shotgun (WGS) entry which is preliminary data.</text>
</comment>
<name>A0A540LM79_MALBA</name>
<proteinExistence type="predicted"/>
<evidence type="ECO:0000313" key="1">
    <source>
        <dbReference type="EMBL" id="TQD87573.1"/>
    </source>
</evidence>
<gene>
    <name evidence="1" type="ORF">C1H46_026872</name>
</gene>